<evidence type="ECO:0000313" key="6">
    <source>
        <dbReference type="EMBL" id="KIL50467.1"/>
    </source>
</evidence>
<evidence type="ECO:0000313" key="7">
    <source>
        <dbReference type="Proteomes" id="UP000031950"/>
    </source>
</evidence>
<evidence type="ECO:0000256" key="2">
    <source>
        <dbReference type="ARBA" id="ARBA00009272"/>
    </source>
</evidence>
<organism evidence="6 7">
    <name type="scientific">Jeotgalibacillus alimentarius</name>
    <dbReference type="NCBI Taxonomy" id="135826"/>
    <lineage>
        <taxon>Bacteria</taxon>
        <taxon>Bacillati</taxon>
        <taxon>Bacillota</taxon>
        <taxon>Bacilli</taxon>
        <taxon>Bacillales</taxon>
        <taxon>Caryophanaceae</taxon>
        <taxon>Jeotgalibacillus</taxon>
    </lineage>
</organism>
<keyword evidence="6" id="KW-0969">Cilium</keyword>
<dbReference type="PRINTS" id="PR01006">
    <property type="entry name" value="FLGHOOKFLIE"/>
</dbReference>
<evidence type="ECO:0000256" key="1">
    <source>
        <dbReference type="ARBA" id="ARBA00004117"/>
    </source>
</evidence>
<name>A0A0C2VNH8_9BACL</name>
<gene>
    <name evidence="4" type="primary">fliE</name>
    <name evidence="6" type="ORF">KP77_18420</name>
</gene>
<reference evidence="6 7" key="1">
    <citation type="submission" date="2015-01" db="EMBL/GenBank/DDBJ databases">
        <title>Genome sequence of Jeotgalibacillus alimentarius.</title>
        <authorList>
            <person name="Goh K.M."/>
            <person name="Chan K.-G."/>
            <person name="Yaakop A.S."/>
            <person name="Ee R."/>
            <person name="Gan H.M."/>
            <person name="Chan C.S."/>
        </authorList>
    </citation>
    <scope>NUCLEOTIDE SEQUENCE [LARGE SCALE GENOMIC DNA]</scope>
    <source>
        <strain evidence="6 7">YKJ-13</strain>
    </source>
</reference>
<dbReference type="NCBIfam" id="TIGR00205">
    <property type="entry name" value="fliE"/>
    <property type="match status" value="1"/>
</dbReference>
<keyword evidence="3 4" id="KW-0975">Bacterial flagellum</keyword>
<dbReference type="Pfam" id="PF02049">
    <property type="entry name" value="FliE"/>
    <property type="match status" value="1"/>
</dbReference>
<accession>A0A0C2VNH8</accession>
<dbReference type="GO" id="GO:0071973">
    <property type="term" value="P:bacterial-type flagellum-dependent cell motility"/>
    <property type="evidence" value="ECO:0007669"/>
    <property type="project" value="InterPro"/>
</dbReference>
<evidence type="ECO:0000256" key="3">
    <source>
        <dbReference type="ARBA" id="ARBA00023143"/>
    </source>
</evidence>
<dbReference type="HAMAP" id="MF_00724">
    <property type="entry name" value="FliE"/>
    <property type="match status" value="1"/>
</dbReference>
<dbReference type="PANTHER" id="PTHR34653">
    <property type="match status" value="1"/>
</dbReference>
<dbReference type="STRING" id="135826.KP77_18420"/>
<comment type="similarity">
    <text evidence="2 4">Belongs to the FliE family.</text>
</comment>
<dbReference type="Proteomes" id="UP000031950">
    <property type="component" value="Unassembled WGS sequence"/>
</dbReference>
<evidence type="ECO:0000256" key="4">
    <source>
        <dbReference type="HAMAP-Rule" id="MF_00724"/>
    </source>
</evidence>
<evidence type="ECO:0000256" key="5">
    <source>
        <dbReference type="NCBIfam" id="TIGR00205"/>
    </source>
</evidence>
<dbReference type="PANTHER" id="PTHR34653:SF1">
    <property type="entry name" value="FLAGELLAR HOOK-BASAL BODY COMPLEX PROTEIN FLIE"/>
    <property type="match status" value="1"/>
</dbReference>
<dbReference type="GO" id="GO:0005198">
    <property type="term" value="F:structural molecule activity"/>
    <property type="evidence" value="ECO:0007669"/>
    <property type="project" value="UniProtKB-UniRule"/>
</dbReference>
<keyword evidence="7" id="KW-1185">Reference proteome</keyword>
<dbReference type="AlphaFoldDB" id="A0A0C2VNH8"/>
<comment type="caution">
    <text evidence="6">The sequence shown here is derived from an EMBL/GenBank/DDBJ whole genome shotgun (WGS) entry which is preliminary data.</text>
</comment>
<keyword evidence="6" id="KW-0282">Flagellum</keyword>
<dbReference type="GO" id="GO:0009425">
    <property type="term" value="C:bacterial-type flagellum basal body"/>
    <property type="evidence" value="ECO:0007669"/>
    <property type="project" value="UniProtKB-SubCell"/>
</dbReference>
<keyword evidence="6" id="KW-0966">Cell projection</keyword>
<comment type="subcellular location">
    <subcellularLocation>
        <location evidence="1 4">Bacterial flagellum basal body</location>
    </subcellularLocation>
</comment>
<dbReference type="GO" id="GO:0003774">
    <property type="term" value="F:cytoskeletal motor activity"/>
    <property type="evidence" value="ECO:0007669"/>
    <property type="project" value="InterPro"/>
</dbReference>
<proteinExistence type="inferred from homology"/>
<dbReference type="InterPro" id="IPR001624">
    <property type="entry name" value="FliE"/>
</dbReference>
<dbReference type="EMBL" id="JXRQ01000017">
    <property type="protein sequence ID" value="KIL50467.1"/>
    <property type="molecule type" value="Genomic_DNA"/>
</dbReference>
<dbReference type="PATRIC" id="fig|135826.4.peg.1837"/>
<sequence length="103" mass="11414">MAIQQINTAGLNLLSPSVPQNSTKISPYNAQQNFAAMLKDSINEVNAAQIESDKMTTRMINGEDVELHDVMIASQKASVSLNLTMEMRNKAVEAYQEIMRMPV</sequence>
<protein>
    <recommendedName>
        <fullName evidence="4 5">Flagellar hook-basal body complex protein FliE</fullName>
    </recommendedName>
</protein>